<dbReference type="KEGG" id="rob:CK5_21370"/>
<dbReference type="Proteomes" id="UP000008955">
    <property type="component" value="Chromosome"/>
</dbReference>
<dbReference type="AlphaFoldDB" id="D4LRU1"/>
<reference evidence="2 3" key="1">
    <citation type="submission" date="2010-03" db="EMBL/GenBank/DDBJ databases">
        <title>The genome sequence of Ruminococcus obeum A2-162.</title>
        <authorList>
            <consortium name="metaHIT consortium -- http://www.metahit.eu/"/>
            <person name="Pajon A."/>
            <person name="Turner K."/>
            <person name="Parkhill J."/>
            <person name="Duncan S."/>
            <person name="Flint H."/>
        </authorList>
    </citation>
    <scope>NUCLEOTIDE SEQUENCE [LARGE SCALE GENOMIC DNA]</scope>
    <source>
        <strain evidence="2 3">A2-162</strain>
    </source>
</reference>
<reference evidence="2 3" key="2">
    <citation type="submission" date="2010-03" db="EMBL/GenBank/DDBJ databases">
        <authorList>
            <person name="Pajon A."/>
        </authorList>
    </citation>
    <scope>NUCLEOTIDE SEQUENCE [LARGE SCALE GENOMIC DNA]</scope>
    <source>
        <strain evidence="2 3">A2-162</strain>
    </source>
</reference>
<accession>D4LRU1</accession>
<feature type="region of interest" description="Disordered" evidence="1">
    <location>
        <begin position="112"/>
        <end position="147"/>
    </location>
</feature>
<protein>
    <submittedName>
        <fullName evidence="2">Uncharacterized protein</fullName>
    </submittedName>
</protein>
<feature type="compositionally biased region" description="Polar residues" evidence="1">
    <location>
        <begin position="132"/>
        <end position="144"/>
    </location>
</feature>
<dbReference type="EMBL" id="FP929054">
    <property type="protein sequence ID" value="CBL23499.1"/>
    <property type="molecule type" value="Genomic_DNA"/>
</dbReference>
<evidence type="ECO:0000313" key="3">
    <source>
        <dbReference type="Proteomes" id="UP000008955"/>
    </source>
</evidence>
<proteinExistence type="predicted"/>
<feature type="compositionally biased region" description="Low complexity" evidence="1">
    <location>
        <begin position="118"/>
        <end position="127"/>
    </location>
</feature>
<name>D4LRU1_9FIRM</name>
<evidence type="ECO:0000256" key="1">
    <source>
        <dbReference type="SAM" id="MobiDB-lite"/>
    </source>
</evidence>
<dbReference type="PATRIC" id="fig|657314.3.peg.1993"/>
<evidence type="ECO:0000313" key="2">
    <source>
        <dbReference type="EMBL" id="CBL23499.1"/>
    </source>
</evidence>
<dbReference type="RefSeq" id="WP_015542312.1">
    <property type="nucleotide sequence ID" value="NC_021022.1"/>
</dbReference>
<keyword evidence="3" id="KW-1185">Reference proteome</keyword>
<sequence>MKGKKVASWILAGVIVAGGIGYGAVKNADKLPFGQSKMKVVYKNDTNQGQEADAEEEEAVQQIDVGEDTEDTDSYSYVDDGEQEDVYVPPEVSYEGGWDAYLANHQDVAESVRETAAEAKANAAKANDNSETDQQVQTENQPETNEPVMESGYYSAVLNPNSDGSTHGVIKAVEYDESSITFYGTFSKSESDDFAAYDVLSDGTYTFELTPQTEYCGWEQDEKYPWSKEDALRTCQRLNGLGVGLKVTDGKIEEMSFGS</sequence>
<dbReference type="HOGENOM" id="CLU_1072266_0_0_9"/>
<organism evidence="2 3">
    <name type="scientific">Blautia obeum A2-162</name>
    <dbReference type="NCBI Taxonomy" id="657314"/>
    <lineage>
        <taxon>Bacteria</taxon>
        <taxon>Bacillati</taxon>
        <taxon>Bacillota</taxon>
        <taxon>Clostridia</taxon>
        <taxon>Lachnospirales</taxon>
        <taxon>Lachnospiraceae</taxon>
        <taxon>Blautia</taxon>
    </lineage>
</organism>
<gene>
    <name evidence="2" type="ORF">CK5_21370</name>
</gene>